<feature type="transmembrane region" description="Helical" evidence="8">
    <location>
        <begin position="1012"/>
        <end position="1035"/>
    </location>
</feature>
<feature type="transmembrane region" description="Helical" evidence="8">
    <location>
        <begin position="390"/>
        <end position="411"/>
    </location>
</feature>
<dbReference type="Gene3D" id="3.30.70.1440">
    <property type="entry name" value="Multidrug efflux transporter AcrB pore domain"/>
    <property type="match status" value="1"/>
</dbReference>
<feature type="transmembrane region" description="Helical" evidence="8">
    <location>
        <begin position="540"/>
        <end position="558"/>
    </location>
</feature>
<dbReference type="Proteomes" id="UP000824410">
    <property type="component" value="Unassembled WGS sequence"/>
</dbReference>
<sequence>MLEWIIRRSVANRFLVLMGVVFLVIAGLWSIRHTPVDALPDLSDVQVIIKTTYPGQAPQLVENQVTYPITTTMLSVPGAKTVRGFSAFGDSYVYVIFEDNTDLYWARSRVLEYLNQVQTKLPKGAVASIGPDATGVGWVFEYALVDKTGKHNLAELRSLQDWFLKYELKALPNVSEVATVGGVVKSYQIVVDPLKLAQFSITLPEIKQSVEMANQEAGGSSIEIAEAEYMVRASGYLQSLDDFNKIYLKTSESGIPIYLQDVARVQEGPEMRRGVAELNGEGEVVGGIILLRSGENARDVIQDVKQKLDDLKASLPEGIEIITTYDRSILIDNAIDNLSYKLLEEFIVVALVCAVFLWHFRSALVAIISLPLGLFIAFIVMRYQGINANIMSLGGIAIAIGAMVDAAIVMIENAHKKLEKWQHQNEGKILDNAQRWKLITDSAVEVGPALFISLLIITLSFIPIFTLEGQEGRLFGPLAFTKTYAMAGAAALALIVIPILMGYWIRGNIPNENKNPLNRWLISLYSPILLKVLAWPKTTLLIGFLTLFTVIWPLKHLGGEFLPSINEGDLLYMPSTLPGVSPAQAAFLLQNTDKLIKTIPEVDTVFGKVGKAETATDSAPMEMIETTIRLKPQSQWREGMTLEKIIDELDETVRLPGVANLWVPPIRNRIDMLSTGVKSPIGIKVSGKDLQEIDALAQEIEKVTKSVPGVVSVLAERLVGGRYIDVKIDREKAARYGMSISDVQVYISMATGGEMIGETVEGIERYPISLRYPQDHRNSVSALKLLPILTPSKQQIVLSDVADVAVNMGAPMLKTENARPTSWIYIDARDRDMVSVIKDIDAAIKDNIQMKPGLSYSFTGQFELLERANQKLMLMVPATIMIIFVLLYLAFRRFSEALLILLSLPFALVGAIWFLYWMNFNLSVATGTGFIALAGVAAEFGVVMLIYLRHAIEDKEKVQGINQLSKQDLDSALYEGAVLRVRPKAMTVAVILAGLLPILLGTGVGSEVMSRIAAPMIGGMITAPLLSLFIIPAAYKLICQARNKK</sequence>
<dbReference type="AlphaFoldDB" id="A0A1J0E3E9"/>
<comment type="subcellular location">
    <subcellularLocation>
        <location evidence="1">Cell membrane</location>
        <topology evidence="1">Multi-pass membrane protein</topology>
    </subcellularLocation>
</comment>
<keyword evidence="5 8" id="KW-0812">Transmembrane</keyword>
<keyword evidence="7 8" id="KW-0472">Membrane</keyword>
<evidence type="ECO:0000313" key="10">
    <source>
        <dbReference type="Proteomes" id="UP000824410"/>
    </source>
</evidence>
<organism evidence="9 10">
    <name type="scientific">Providencia rettgeri</name>
    <dbReference type="NCBI Taxonomy" id="587"/>
    <lineage>
        <taxon>Bacteria</taxon>
        <taxon>Pseudomonadati</taxon>
        <taxon>Pseudomonadota</taxon>
        <taxon>Gammaproteobacteria</taxon>
        <taxon>Enterobacterales</taxon>
        <taxon>Morganellaceae</taxon>
        <taxon>Providencia</taxon>
    </lineage>
</organism>
<feature type="transmembrane region" description="Helical" evidence="8">
    <location>
        <begin position="443"/>
        <end position="464"/>
    </location>
</feature>
<evidence type="ECO:0000313" key="9">
    <source>
        <dbReference type="EMBL" id="MBX6980284.1"/>
    </source>
</evidence>
<gene>
    <name evidence="9" type="ORF">EX242_08420</name>
</gene>
<feature type="transmembrane region" description="Helical" evidence="8">
    <location>
        <begin position="484"/>
        <end position="505"/>
    </location>
</feature>
<dbReference type="OrthoDB" id="9758757at2"/>
<dbReference type="Gene3D" id="1.20.1640.10">
    <property type="entry name" value="Multidrug efflux transporter AcrB transmembrane domain"/>
    <property type="match status" value="2"/>
</dbReference>
<evidence type="ECO:0000256" key="3">
    <source>
        <dbReference type="ARBA" id="ARBA00022448"/>
    </source>
</evidence>
<feature type="transmembrane region" description="Helical" evidence="8">
    <location>
        <begin position="898"/>
        <end position="918"/>
    </location>
</feature>
<dbReference type="Pfam" id="PF00873">
    <property type="entry name" value="ACR_tran"/>
    <property type="match status" value="1"/>
</dbReference>
<dbReference type="SUPFAM" id="SSF82866">
    <property type="entry name" value="Multidrug efflux transporter AcrB transmembrane domain"/>
    <property type="match status" value="2"/>
</dbReference>
<dbReference type="GO" id="GO:0042910">
    <property type="term" value="F:xenobiotic transmembrane transporter activity"/>
    <property type="evidence" value="ECO:0007669"/>
    <property type="project" value="TreeGrafter"/>
</dbReference>
<name>A0A1J0E3E9_PRORE</name>
<evidence type="ECO:0000256" key="2">
    <source>
        <dbReference type="ARBA" id="ARBA00010942"/>
    </source>
</evidence>
<feature type="transmembrane region" description="Helical" evidence="8">
    <location>
        <begin position="12"/>
        <end position="31"/>
    </location>
</feature>
<evidence type="ECO:0000256" key="5">
    <source>
        <dbReference type="ARBA" id="ARBA00022692"/>
    </source>
</evidence>
<evidence type="ECO:0000256" key="4">
    <source>
        <dbReference type="ARBA" id="ARBA00022475"/>
    </source>
</evidence>
<comment type="caution">
    <text evidence="9">The sequence shown here is derived from an EMBL/GenBank/DDBJ whole genome shotgun (WGS) entry which is preliminary data.</text>
</comment>
<dbReference type="SUPFAM" id="SSF82714">
    <property type="entry name" value="Multidrug efflux transporter AcrB TolC docking domain, DN and DC subdomains"/>
    <property type="match status" value="2"/>
</dbReference>
<evidence type="ECO:0000256" key="8">
    <source>
        <dbReference type="SAM" id="Phobius"/>
    </source>
</evidence>
<dbReference type="InterPro" id="IPR027463">
    <property type="entry name" value="AcrB_DN_DC_subdom"/>
</dbReference>
<dbReference type="InterPro" id="IPR004763">
    <property type="entry name" value="CusA-like"/>
</dbReference>
<evidence type="ECO:0000256" key="1">
    <source>
        <dbReference type="ARBA" id="ARBA00004651"/>
    </source>
</evidence>
<dbReference type="SUPFAM" id="SSF82693">
    <property type="entry name" value="Multidrug efflux transporter AcrB pore domain, PN1, PN2, PC1 and PC2 subdomains"/>
    <property type="match status" value="2"/>
</dbReference>
<dbReference type="PANTHER" id="PTHR32063:SF19">
    <property type="entry name" value="CATION EFFLUX SYSTEM PROTEIN CUSA"/>
    <property type="match status" value="1"/>
</dbReference>
<dbReference type="KEGG" id="prg:RB151_006660"/>
<comment type="similarity">
    <text evidence="2">Belongs to the resistance-nodulation-cell division (RND) (TC 2.A.6) family.</text>
</comment>
<dbReference type="Gene3D" id="3.30.70.1320">
    <property type="entry name" value="Multidrug efflux transporter AcrB pore domain like"/>
    <property type="match status" value="1"/>
</dbReference>
<dbReference type="Gene3D" id="3.30.70.1430">
    <property type="entry name" value="Multidrug efflux transporter AcrB pore domain"/>
    <property type="match status" value="2"/>
</dbReference>
<keyword evidence="3" id="KW-0813">Transport</keyword>
<feature type="transmembrane region" description="Helical" evidence="8">
    <location>
        <begin position="924"/>
        <end position="948"/>
    </location>
</feature>
<proteinExistence type="inferred from homology"/>
<evidence type="ECO:0000256" key="6">
    <source>
        <dbReference type="ARBA" id="ARBA00022989"/>
    </source>
</evidence>
<accession>A0A1J0E3E9</accession>
<feature type="transmembrane region" description="Helical" evidence="8">
    <location>
        <begin position="364"/>
        <end position="384"/>
    </location>
</feature>
<dbReference type="PRINTS" id="PR00702">
    <property type="entry name" value="ACRIFLAVINRP"/>
</dbReference>
<dbReference type="EMBL" id="SHDO01000009">
    <property type="protein sequence ID" value="MBX6980284.1"/>
    <property type="molecule type" value="Genomic_DNA"/>
</dbReference>
<dbReference type="RefSeq" id="WP_048608436.1">
    <property type="nucleotide sequence ID" value="NZ_ABFCQQ020000020.1"/>
</dbReference>
<feature type="transmembrane region" description="Helical" evidence="8">
    <location>
        <begin position="872"/>
        <end position="891"/>
    </location>
</feature>
<keyword evidence="6 8" id="KW-1133">Transmembrane helix</keyword>
<feature type="transmembrane region" description="Helical" evidence="8">
    <location>
        <begin position="985"/>
        <end position="1006"/>
    </location>
</feature>
<dbReference type="GO" id="GO:0008324">
    <property type="term" value="F:monoatomic cation transmembrane transporter activity"/>
    <property type="evidence" value="ECO:0007669"/>
    <property type="project" value="InterPro"/>
</dbReference>
<protein>
    <submittedName>
        <fullName evidence="9">CusA/CzcA family heavy metal efflux RND transporter</fullName>
    </submittedName>
</protein>
<dbReference type="GO" id="GO:0005886">
    <property type="term" value="C:plasma membrane"/>
    <property type="evidence" value="ECO:0007669"/>
    <property type="project" value="UniProtKB-SubCell"/>
</dbReference>
<dbReference type="InterPro" id="IPR001036">
    <property type="entry name" value="Acrflvin-R"/>
</dbReference>
<evidence type="ECO:0000256" key="7">
    <source>
        <dbReference type="ARBA" id="ARBA00023136"/>
    </source>
</evidence>
<dbReference type="PANTHER" id="PTHR32063">
    <property type="match status" value="1"/>
</dbReference>
<reference evidence="9" key="1">
    <citation type="submission" date="2019-02" db="EMBL/GenBank/DDBJ databases">
        <title>Genomic characterization of isolates from hospital effluents in KZN, South Africa.</title>
        <authorList>
            <person name="Ntshobeni N."/>
            <person name="Allam M."/>
            <person name="Ismail A."/>
            <person name="Amoako D."/>
            <person name="Essack S."/>
            <person name="Chenia H."/>
        </authorList>
    </citation>
    <scope>NUCLEOTIDE SEQUENCE</scope>
    <source>
        <strain evidence="9">AFE97_S1</strain>
    </source>
</reference>
<dbReference type="NCBIfam" id="TIGR00914">
    <property type="entry name" value="2A0601"/>
    <property type="match status" value="1"/>
</dbReference>
<dbReference type="Gene3D" id="3.30.2090.10">
    <property type="entry name" value="Multidrug efflux transporter AcrB TolC docking domain, DN and DC subdomains"/>
    <property type="match status" value="2"/>
</dbReference>
<feature type="transmembrane region" description="Helical" evidence="8">
    <location>
        <begin position="338"/>
        <end position="357"/>
    </location>
</feature>
<keyword evidence="4" id="KW-1003">Cell membrane</keyword>